<dbReference type="InterPro" id="IPR050405">
    <property type="entry name" value="Intermediate_filament"/>
</dbReference>
<sequence length="229" mass="26122">MSRSPERISSYRRHFEDSSSSSASYQVRTLEQQNKILESEIEAIHNRYTKPSGLRLLYEEQLRELKKIAEQMKIQRDMAVAAKEAMAGQLEMIKVKYEEAHEARKKAELEIETLRPDVDAATSARIALEKQLENLEVELEFLQRVHKEKKSDTRDKKLQTVKETKLIEGEDSRLSTTTRSMRIMSGSFGLGRMGHGVGQGLGQGKLGAIESISKEQAVEMTERKTVLIR</sequence>
<evidence type="ECO:0000256" key="4">
    <source>
        <dbReference type="SAM" id="MobiDB-lite"/>
    </source>
</evidence>
<feature type="domain" description="IF rod" evidence="5">
    <location>
        <begin position="26"/>
        <end position="158"/>
    </location>
</feature>
<protein>
    <submittedName>
        <fullName evidence="6">Low molecular weight neuronal intermediate filament</fullName>
    </submittedName>
</protein>
<dbReference type="PANTHER" id="PTHR45652:SF11">
    <property type="entry name" value="NOTOCHORD GRANULAR SURFACE"/>
    <property type="match status" value="1"/>
</dbReference>
<dbReference type="AlphaFoldDB" id="A0A444U542"/>
<comment type="caution">
    <text evidence="6">The sequence shown here is derived from an EMBL/GenBank/DDBJ whole genome shotgun (WGS) entry which is preliminary data.</text>
</comment>
<evidence type="ECO:0000256" key="1">
    <source>
        <dbReference type="ARBA" id="ARBA00022754"/>
    </source>
</evidence>
<dbReference type="Proteomes" id="UP000289886">
    <property type="component" value="Unassembled WGS sequence"/>
</dbReference>
<dbReference type="GO" id="GO:0005737">
    <property type="term" value="C:cytoplasm"/>
    <property type="evidence" value="ECO:0007669"/>
    <property type="project" value="TreeGrafter"/>
</dbReference>
<accession>A0A444U542</accession>
<keyword evidence="2 3" id="KW-0175">Coiled coil</keyword>
<dbReference type="Pfam" id="PF00038">
    <property type="entry name" value="Filament"/>
    <property type="match status" value="1"/>
</dbReference>
<dbReference type="Gene3D" id="1.20.5.1160">
    <property type="entry name" value="Vasodilator-stimulated phosphoprotein"/>
    <property type="match status" value="1"/>
</dbReference>
<evidence type="ECO:0000313" key="6">
    <source>
        <dbReference type="EMBL" id="RXM30278.1"/>
    </source>
</evidence>
<dbReference type="GO" id="GO:0005882">
    <property type="term" value="C:intermediate filament"/>
    <property type="evidence" value="ECO:0007669"/>
    <property type="project" value="UniProtKB-KW"/>
</dbReference>
<organism evidence="6 7">
    <name type="scientific">Acipenser ruthenus</name>
    <name type="common">Sterlet sturgeon</name>
    <dbReference type="NCBI Taxonomy" id="7906"/>
    <lineage>
        <taxon>Eukaryota</taxon>
        <taxon>Metazoa</taxon>
        <taxon>Chordata</taxon>
        <taxon>Craniata</taxon>
        <taxon>Vertebrata</taxon>
        <taxon>Euteleostomi</taxon>
        <taxon>Actinopterygii</taxon>
        <taxon>Chondrostei</taxon>
        <taxon>Acipenseriformes</taxon>
        <taxon>Acipenseridae</taxon>
        <taxon>Acipenser</taxon>
    </lineage>
</organism>
<dbReference type="InterPro" id="IPR039008">
    <property type="entry name" value="IF_rod_dom"/>
</dbReference>
<gene>
    <name evidence="6" type="ORF">EOD39_0395</name>
</gene>
<name>A0A444U542_ACIRT</name>
<proteinExistence type="predicted"/>
<dbReference type="GO" id="GO:0045109">
    <property type="term" value="P:intermediate filament organization"/>
    <property type="evidence" value="ECO:0007669"/>
    <property type="project" value="TreeGrafter"/>
</dbReference>
<feature type="region of interest" description="Disordered" evidence="4">
    <location>
        <begin position="1"/>
        <end position="25"/>
    </location>
</feature>
<evidence type="ECO:0000259" key="5">
    <source>
        <dbReference type="Pfam" id="PF00038"/>
    </source>
</evidence>
<dbReference type="EMBL" id="SCEB01215296">
    <property type="protein sequence ID" value="RXM30278.1"/>
    <property type="molecule type" value="Genomic_DNA"/>
</dbReference>
<dbReference type="GO" id="GO:0005200">
    <property type="term" value="F:structural constituent of cytoskeleton"/>
    <property type="evidence" value="ECO:0007669"/>
    <property type="project" value="TreeGrafter"/>
</dbReference>
<keyword evidence="1" id="KW-0403">Intermediate filament</keyword>
<feature type="coiled-coil region" evidence="3">
    <location>
        <begin position="27"/>
        <end position="152"/>
    </location>
</feature>
<evidence type="ECO:0000256" key="2">
    <source>
        <dbReference type="ARBA" id="ARBA00023054"/>
    </source>
</evidence>
<reference evidence="6 7" key="1">
    <citation type="submission" date="2019-01" db="EMBL/GenBank/DDBJ databases">
        <title>Draft Genome and Complete Hox-Cluster Characterization of the Sterlet Sturgeon (Acipenser ruthenus).</title>
        <authorList>
            <person name="Wei Q."/>
        </authorList>
    </citation>
    <scope>NUCLEOTIDE SEQUENCE [LARGE SCALE GENOMIC DNA]</scope>
    <source>
        <strain evidence="6">WHYD16114868_AA</strain>
        <tissue evidence="6">Blood</tissue>
    </source>
</reference>
<evidence type="ECO:0000313" key="7">
    <source>
        <dbReference type="Proteomes" id="UP000289886"/>
    </source>
</evidence>
<keyword evidence="7" id="KW-1185">Reference proteome</keyword>
<evidence type="ECO:0000256" key="3">
    <source>
        <dbReference type="SAM" id="Coils"/>
    </source>
</evidence>
<dbReference type="PANTHER" id="PTHR45652">
    <property type="entry name" value="GLIAL FIBRILLARY ACIDIC PROTEIN"/>
    <property type="match status" value="1"/>
</dbReference>